<evidence type="ECO:0000313" key="2">
    <source>
        <dbReference type="EMBL" id="OLP74354.1"/>
    </source>
</evidence>
<dbReference type="Proteomes" id="UP000186817">
    <property type="component" value="Unassembled WGS sequence"/>
</dbReference>
<dbReference type="EMBL" id="LSRX01003856">
    <property type="protein sequence ID" value="OLP74354.1"/>
    <property type="molecule type" value="Genomic_DNA"/>
</dbReference>
<dbReference type="OrthoDB" id="10588185at2759"/>
<keyword evidence="1" id="KW-0812">Transmembrane</keyword>
<evidence type="ECO:0000256" key="1">
    <source>
        <dbReference type="SAM" id="Phobius"/>
    </source>
</evidence>
<name>A0A1Q9BUN5_SYMMI</name>
<feature type="transmembrane region" description="Helical" evidence="1">
    <location>
        <begin position="7"/>
        <end position="27"/>
    </location>
</feature>
<accession>A0A1Q9BUN5</accession>
<dbReference type="Gene3D" id="1.25.40.10">
    <property type="entry name" value="Tetratricopeptide repeat domain"/>
    <property type="match status" value="1"/>
</dbReference>
<keyword evidence="1" id="KW-0472">Membrane</keyword>
<evidence type="ECO:0000313" key="3">
    <source>
        <dbReference type="Proteomes" id="UP000186817"/>
    </source>
</evidence>
<dbReference type="InterPro" id="IPR011990">
    <property type="entry name" value="TPR-like_helical_dom_sf"/>
</dbReference>
<feature type="transmembrane region" description="Helical" evidence="1">
    <location>
        <begin position="33"/>
        <end position="56"/>
    </location>
</feature>
<protein>
    <submittedName>
        <fullName evidence="2">Uncharacterized protein</fullName>
    </submittedName>
</protein>
<keyword evidence="3" id="KW-1185">Reference proteome</keyword>
<reference evidence="2 3" key="1">
    <citation type="submission" date="2016-02" db="EMBL/GenBank/DDBJ databases">
        <title>Genome analysis of coral dinoflagellate symbionts highlights evolutionary adaptations to a symbiotic lifestyle.</title>
        <authorList>
            <person name="Aranda M."/>
            <person name="Li Y."/>
            <person name="Liew Y.J."/>
            <person name="Baumgarten S."/>
            <person name="Simakov O."/>
            <person name="Wilson M."/>
            <person name="Piel J."/>
            <person name="Ashoor H."/>
            <person name="Bougouffa S."/>
            <person name="Bajic V.B."/>
            <person name="Ryu T."/>
            <person name="Ravasi T."/>
            <person name="Bayer T."/>
            <person name="Micklem G."/>
            <person name="Kim H."/>
            <person name="Bhak J."/>
            <person name="Lajeunesse T.C."/>
            <person name="Voolstra C.R."/>
        </authorList>
    </citation>
    <scope>NUCLEOTIDE SEQUENCE [LARGE SCALE GENOMIC DNA]</scope>
    <source>
        <strain evidence="2 3">CCMP2467</strain>
    </source>
</reference>
<comment type="caution">
    <text evidence="2">The sequence shown here is derived from an EMBL/GenBank/DDBJ whole genome shotgun (WGS) entry which is preliminary data.</text>
</comment>
<proteinExistence type="predicted"/>
<organism evidence="2 3">
    <name type="scientific">Symbiodinium microadriaticum</name>
    <name type="common">Dinoflagellate</name>
    <name type="synonym">Zooxanthella microadriatica</name>
    <dbReference type="NCBI Taxonomy" id="2951"/>
    <lineage>
        <taxon>Eukaryota</taxon>
        <taxon>Sar</taxon>
        <taxon>Alveolata</taxon>
        <taxon>Dinophyceae</taxon>
        <taxon>Suessiales</taxon>
        <taxon>Symbiodiniaceae</taxon>
        <taxon>Symbiodinium</taxon>
    </lineage>
</organism>
<keyword evidence="1" id="KW-1133">Transmembrane helix</keyword>
<gene>
    <name evidence="2" type="ORF">AK812_SmicGene46129</name>
</gene>
<sequence length="196" mass="20575">MTMPIRVTTAASAINTATIVTIMTVTVSGIRTVSFMASVIIVIIVIIATPTILFVASSSPSSPSAAGAPFTKTVTKTSPDLQNLVEGLLQSSAAQANDVCMNTVMKSAVRGHQWQLPAHVIAGMPGRALTPNEISGSTLLSACEKSRSWRHALQQLRWGQGARSSSSIGWNAAASACVDVWPQGLALLVPWLHTLI</sequence>
<dbReference type="AlphaFoldDB" id="A0A1Q9BUN5"/>